<dbReference type="GO" id="GO:0071949">
    <property type="term" value="F:FAD binding"/>
    <property type="evidence" value="ECO:0007669"/>
    <property type="project" value="InterPro"/>
</dbReference>
<dbReference type="InterPro" id="IPR036188">
    <property type="entry name" value="FAD/NAD-bd_sf"/>
</dbReference>
<dbReference type="Pfam" id="PF01494">
    <property type="entry name" value="FAD_binding_3"/>
    <property type="match status" value="1"/>
</dbReference>
<name>A0A382H2Z0_9ZZZZ</name>
<dbReference type="Gene3D" id="3.30.70.2450">
    <property type="match status" value="1"/>
</dbReference>
<organism evidence="5">
    <name type="scientific">marine metagenome</name>
    <dbReference type="NCBI Taxonomy" id="408172"/>
    <lineage>
        <taxon>unclassified sequences</taxon>
        <taxon>metagenomes</taxon>
        <taxon>ecological metagenomes</taxon>
    </lineage>
</organism>
<dbReference type="PRINTS" id="PR00420">
    <property type="entry name" value="RNGMNOXGNASE"/>
</dbReference>
<proteinExistence type="predicted"/>
<dbReference type="PANTHER" id="PTHR43004">
    <property type="entry name" value="TRK SYSTEM POTASSIUM UPTAKE PROTEIN"/>
    <property type="match status" value="1"/>
</dbReference>
<dbReference type="InterPro" id="IPR002938">
    <property type="entry name" value="FAD-bd"/>
</dbReference>
<dbReference type="SUPFAM" id="SSF51905">
    <property type="entry name" value="FAD/NAD(P)-binding domain"/>
    <property type="match status" value="1"/>
</dbReference>
<feature type="domain" description="FAD-binding" evidence="4">
    <location>
        <begin position="6"/>
        <end position="348"/>
    </location>
</feature>
<accession>A0A382H2Z0</accession>
<evidence type="ECO:0000313" key="5">
    <source>
        <dbReference type="EMBL" id="SVB80821.1"/>
    </source>
</evidence>
<dbReference type="InterPro" id="IPR050641">
    <property type="entry name" value="RIFMO-like"/>
</dbReference>
<protein>
    <recommendedName>
        <fullName evidence="4">FAD-binding domain-containing protein</fullName>
    </recommendedName>
</protein>
<evidence type="ECO:0000256" key="2">
    <source>
        <dbReference type="ARBA" id="ARBA00022630"/>
    </source>
</evidence>
<dbReference type="AlphaFoldDB" id="A0A382H2Z0"/>
<evidence type="ECO:0000259" key="4">
    <source>
        <dbReference type="Pfam" id="PF01494"/>
    </source>
</evidence>
<keyword evidence="3" id="KW-0274">FAD</keyword>
<evidence type="ECO:0000256" key="1">
    <source>
        <dbReference type="ARBA" id="ARBA00001974"/>
    </source>
</evidence>
<comment type="cofactor">
    <cofactor evidence="1">
        <name>FAD</name>
        <dbReference type="ChEBI" id="CHEBI:57692"/>
    </cofactor>
</comment>
<keyword evidence="2" id="KW-0285">Flavoprotein</keyword>
<dbReference type="Gene3D" id="3.50.50.60">
    <property type="entry name" value="FAD/NAD(P)-binding domain"/>
    <property type="match status" value="1"/>
</dbReference>
<dbReference type="PANTHER" id="PTHR43004:SF19">
    <property type="entry name" value="BINDING MONOOXYGENASE, PUTATIVE (JCVI)-RELATED"/>
    <property type="match status" value="1"/>
</dbReference>
<dbReference type="GO" id="GO:0016709">
    <property type="term" value="F:oxidoreductase activity, acting on paired donors, with incorporation or reduction of molecular oxygen, NAD(P)H as one donor, and incorporation of one atom of oxygen"/>
    <property type="evidence" value="ECO:0007669"/>
    <property type="project" value="UniProtKB-ARBA"/>
</dbReference>
<sequence length="402" mass="45937">MMDDNQILIAGAGPVGYAAALNLAHYGIPFTLLEEDATILDDPRAGTIHPPTLEMFAKLALSGTLNDHGYIVRNYHYRDRKTGLVANFNLGVLSNDTPYPYRLMLEQHKVSGIIDNALKNYKNHEILRKHRVTEVEQDNHIVVAKVETPNGPTIFRGRYLIGCDGGRSQVRKFMNVNFEGFTFPERFLVVTTPYDFEKVGYAFTNYVSDPREWCALFKVPGLDEKGIWRVVFPTKPDLTKEEIFDDQNIEARLQGFHPKSNSFPVVHRNLYEVHQRVASCYRDGRILLAGDAAHINNPLGGMGMNFGFHDVFNLTEKLAAIWFKNGDEKLLDLYDRQRRTVAEEYLQRQTIENKKNLENKNPKARKKFHGELREIVADPDKARTYLRRAAMIEGIERAAAII</sequence>
<reference evidence="5" key="1">
    <citation type="submission" date="2018-05" db="EMBL/GenBank/DDBJ databases">
        <authorList>
            <person name="Lanie J.A."/>
            <person name="Ng W.-L."/>
            <person name="Kazmierczak K.M."/>
            <person name="Andrzejewski T.M."/>
            <person name="Davidsen T.M."/>
            <person name="Wayne K.J."/>
            <person name="Tettelin H."/>
            <person name="Glass J.I."/>
            <person name="Rusch D."/>
            <person name="Podicherti R."/>
            <person name="Tsui H.-C.T."/>
            <person name="Winkler M.E."/>
        </authorList>
    </citation>
    <scope>NUCLEOTIDE SEQUENCE</scope>
</reference>
<evidence type="ECO:0000256" key="3">
    <source>
        <dbReference type="ARBA" id="ARBA00022827"/>
    </source>
</evidence>
<dbReference type="EMBL" id="UINC01058496">
    <property type="protein sequence ID" value="SVB80821.1"/>
    <property type="molecule type" value="Genomic_DNA"/>
</dbReference>
<gene>
    <name evidence="5" type="ORF">METZ01_LOCUS233675</name>
</gene>